<keyword evidence="3 5" id="KW-1133">Transmembrane helix</keyword>
<dbReference type="PIRSF" id="PIRSF015380">
    <property type="entry name" value="Site-sp_rcmb"/>
    <property type="match status" value="1"/>
</dbReference>
<dbReference type="Proteomes" id="UP000886602">
    <property type="component" value="Unassembled WGS sequence"/>
</dbReference>
<evidence type="ECO:0000256" key="1">
    <source>
        <dbReference type="ARBA" id="ARBA00004141"/>
    </source>
</evidence>
<feature type="transmembrane region" description="Helical" evidence="5">
    <location>
        <begin position="478"/>
        <end position="501"/>
    </location>
</feature>
<evidence type="ECO:0000256" key="4">
    <source>
        <dbReference type="ARBA" id="ARBA00023136"/>
    </source>
</evidence>
<dbReference type="AlphaFoldDB" id="A0A9D7F7R7"/>
<feature type="transmembrane region" description="Helical" evidence="5">
    <location>
        <begin position="551"/>
        <end position="569"/>
    </location>
</feature>
<evidence type="ECO:0000313" key="6">
    <source>
        <dbReference type="EMBL" id="MBK7423700.1"/>
    </source>
</evidence>
<gene>
    <name evidence="6" type="ORF">IPJ48_11695</name>
</gene>
<sequence length="662" mass="74026">MEELLVRFTAPDADPTDLFARLIDEIRPRRATDFETAKRNLHALCHILDLHPELRQAVREKLVELSQTHRHSALYTTTGILPNTSFLSEGIRRIGHTILPEVIDDDLLRTVLRKVFHQSSDGRWVSGVGEQAWLELDEALHFEESSASPEIPRSITEILRSLRVISFWIAAFGMEPALLRLDRALENHESPFVTQNEELIAYIDAYHGAWRQPDAAISDDKHLRVLLDQCLQVMERIRKRAAREGTSIRLTYHLKRLQQLIRRSEQLLDILDRLRQDPDGQSAYPPIVRLFTQLIQDECQRNNLRQHWRRNTDMIALRVTDNASAHGEHYITATRNEYGVMARSAAIGGLIIAFMACFKILLAKADMPPLTGALAYCLNYGLGFCLIHIVHGTVATKQPAMTANAIAASISQSGGKLRDIEVLTGLIARTLRSQTVAILGNIVVAIPLAGLIAYSVFSLTGEHFVSHGKAVLLLEEQSLIYSGAVVYAAIAGVCLFLAGLINGYYDNFSAYNRIPERILQLEWPKRVFGESRMQRVSAYVGDNLGALSGNMIFGFLLGGTSIFGVLFGLPIDIRHVAFSSAFVGIAFVGLDFSPDYWMLLWAALGVAAIGFVNLSVSFTLALDVALRARQVSEIPWRMIAGAILRHLKQHPRDFFLPPKKED</sequence>
<organism evidence="6 7">
    <name type="scientific">Candidatus Propionivibrio dominans</name>
    <dbReference type="NCBI Taxonomy" id="2954373"/>
    <lineage>
        <taxon>Bacteria</taxon>
        <taxon>Pseudomonadati</taxon>
        <taxon>Pseudomonadota</taxon>
        <taxon>Betaproteobacteria</taxon>
        <taxon>Rhodocyclales</taxon>
        <taxon>Rhodocyclaceae</taxon>
        <taxon>Propionivibrio</taxon>
    </lineage>
</organism>
<dbReference type="InterPro" id="IPR023271">
    <property type="entry name" value="Aquaporin-like"/>
</dbReference>
<feature type="transmembrane region" description="Helical" evidence="5">
    <location>
        <begin position="373"/>
        <end position="391"/>
    </location>
</feature>
<evidence type="ECO:0000256" key="2">
    <source>
        <dbReference type="ARBA" id="ARBA00022692"/>
    </source>
</evidence>
<evidence type="ECO:0000256" key="5">
    <source>
        <dbReference type="SAM" id="Phobius"/>
    </source>
</evidence>
<comment type="caution">
    <text evidence="6">The sequence shown here is derived from an EMBL/GenBank/DDBJ whole genome shotgun (WGS) entry which is preliminary data.</text>
</comment>
<dbReference type="EMBL" id="JADJNC010000017">
    <property type="protein sequence ID" value="MBK7423700.1"/>
    <property type="molecule type" value="Genomic_DNA"/>
</dbReference>
<dbReference type="Gene3D" id="1.20.1080.10">
    <property type="entry name" value="Glycerol uptake facilitator protein"/>
    <property type="match status" value="1"/>
</dbReference>
<feature type="transmembrane region" description="Helical" evidence="5">
    <location>
        <begin position="599"/>
        <end position="622"/>
    </location>
</feature>
<proteinExistence type="predicted"/>
<keyword evidence="4 5" id="KW-0472">Membrane</keyword>
<protein>
    <submittedName>
        <fullName evidence="6">Site-specific recombinase</fullName>
    </submittedName>
</protein>
<feature type="transmembrane region" description="Helical" evidence="5">
    <location>
        <begin position="576"/>
        <end position="593"/>
    </location>
</feature>
<dbReference type="GO" id="GO:0016020">
    <property type="term" value="C:membrane"/>
    <property type="evidence" value="ECO:0007669"/>
    <property type="project" value="UniProtKB-SubCell"/>
</dbReference>
<feature type="transmembrane region" description="Helical" evidence="5">
    <location>
        <begin position="436"/>
        <end position="457"/>
    </location>
</feature>
<keyword evidence="2 5" id="KW-0812">Transmembrane</keyword>
<dbReference type="InterPro" id="IPR011385">
    <property type="entry name" value="Site-sp_rcmbase"/>
</dbReference>
<evidence type="ECO:0000256" key="3">
    <source>
        <dbReference type="ARBA" id="ARBA00022989"/>
    </source>
</evidence>
<dbReference type="Pfam" id="PF10136">
    <property type="entry name" value="SpecificRecomb"/>
    <property type="match status" value="1"/>
</dbReference>
<feature type="transmembrane region" description="Helical" evidence="5">
    <location>
        <begin position="340"/>
        <end position="361"/>
    </location>
</feature>
<name>A0A9D7F7R7_9RHOO</name>
<reference evidence="6" key="1">
    <citation type="submission" date="2020-10" db="EMBL/GenBank/DDBJ databases">
        <title>Connecting structure to function with the recovery of over 1000 high-quality activated sludge metagenome-assembled genomes encoding full-length rRNA genes using long-read sequencing.</title>
        <authorList>
            <person name="Singleton C.M."/>
            <person name="Petriglieri F."/>
            <person name="Kristensen J.M."/>
            <person name="Kirkegaard R.H."/>
            <person name="Michaelsen T.Y."/>
            <person name="Andersen M.H."/>
            <person name="Karst S.M."/>
            <person name="Dueholm M.S."/>
            <person name="Nielsen P.H."/>
            <person name="Albertsen M."/>
        </authorList>
    </citation>
    <scope>NUCLEOTIDE SEQUENCE</scope>
    <source>
        <strain evidence="6">EsbW_18-Q3-R4-48_MAXAC.044</strain>
    </source>
</reference>
<accession>A0A9D7F7R7</accession>
<evidence type="ECO:0000313" key="7">
    <source>
        <dbReference type="Proteomes" id="UP000886602"/>
    </source>
</evidence>
<comment type="subcellular location">
    <subcellularLocation>
        <location evidence="1">Membrane</location>
        <topology evidence="1">Multi-pass membrane protein</topology>
    </subcellularLocation>
</comment>